<evidence type="ECO:0000313" key="2">
    <source>
        <dbReference type="EMBL" id="KAF9892261.1"/>
    </source>
</evidence>
<dbReference type="AlphaFoldDB" id="A0AAD4CT75"/>
<gene>
    <name evidence="2" type="ORF">FE257_002038</name>
</gene>
<feature type="signal peptide" evidence="1">
    <location>
        <begin position="1"/>
        <end position="23"/>
    </location>
</feature>
<dbReference type="Gene3D" id="1.50.10.20">
    <property type="match status" value="1"/>
</dbReference>
<proteinExistence type="predicted"/>
<feature type="chain" id="PRO_5041925860" description="Glycoside hydrolase family 76 protein" evidence="1">
    <location>
        <begin position="24"/>
        <end position="371"/>
    </location>
</feature>
<accession>A0AAD4CT75</accession>
<reference evidence="2" key="2">
    <citation type="submission" date="2020-02" db="EMBL/GenBank/DDBJ databases">
        <authorList>
            <person name="Gilchrist C.L.M."/>
            <person name="Chooi Y.-H."/>
        </authorList>
    </citation>
    <scope>NUCLEOTIDE SEQUENCE</scope>
    <source>
        <strain evidence="2">MST-FP2251</strain>
    </source>
</reference>
<keyword evidence="1" id="KW-0732">Signal</keyword>
<dbReference type="Proteomes" id="UP001194746">
    <property type="component" value="Unassembled WGS sequence"/>
</dbReference>
<sequence length="371" mass="41536">MKFSTTALLSGALCLWSGQLAVAAESYNTYLSHATDTAKLLIDKYYSDDDGLFDDKWWNTAITYLSLSDLEGIVEGGGKVAGHNLFDMYETLWNRWAKDGINNGNFINHYVDDQGWWALNWIRAYDITKKKKYLDVAGDLVNNMNQWQACGGGIWWSKSEKVLTAVENVVYFSAASYLSNRVSSDNERKKYAGWAIEAWTFMVNSDEWDPKKFTVGGDVNSDTCKISSTNGPSSYTQGALIGGLLEQAKYHDDEGYAKKAGDVAHASITFADWLDENGIFQNSRDNYTNDIATFKGVLMRFILLLHRQYPKQEYVDFMTKQADSIWKSARRSDGTIGAKWQGGEDDPSYSLMCSTNSANQAIIAAAGMLKK</sequence>
<evidence type="ECO:0008006" key="4">
    <source>
        <dbReference type="Google" id="ProtNLM"/>
    </source>
</evidence>
<reference evidence="2" key="1">
    <citation type="journal article" date="2019" name="Beilstein J. Org. Chem.">
        <title>Nanangenines: drimane sesquiterpenoids as the dominant metabolite cohort of a novel Australian fungus, Aspergillus nanangensis.</title>
        <authorList>
            <person name="Lacey H.J."/>
            <person name="Gilchrist C.L.M."/>
            <person name="Crombie A."/>
            <person name="Kalaitzis J.A."/>
            <person name="Vuong D."/>
            <person name="Rutledge P.J."/>
            <person name="Turner P."/>
            <person name="Pitt J.I."/>
            <person name="Lacey E."/>
            <person name="Chooi Y.H."/>
            <person name="Piggott A.M."/>
        </authorList>
    </citation>
    <scope>NUCLEOTIDE SEQUENCE</scope>
    <source>
        <strain evidence="2">MST-FP2251</strain>
    </source>
</reference>
<dbReference type="PANTHER" id="PTHR47791">
    <property type="entry name" value="MEIOTICALLY UP-REGULATED GENE 191 PROTEIN"/>
    <property type="match status" value="1"/>
</dbReference>
<dbReference type="GO" id="GO:0005975">
    <property type="term" value="P:carbohydrate metabolic process"/>
    <property type="evidence" value="ECO:0007669"/>
    <property type="project" value="InterPro"/>
</dbReference>
<dbReference type="InterPro" id="IPR053169">
    <property type="entry name" value="MUG_Protein"/>
</dbReference>
<dbReference type="InterPro" id="IPR005198">
    <property type="entry name" value="Glyco_hydro_76"/>
</dbReference>
<comment type="caution">
    <text evidence="2">The sequence shown here is derived from an EMBL/GenBank/DDBJ whole genome shotgun (WGS) entry which is preliminary data.</text>
</comment>
<evidence type="ECO:0000256" key="1">
    <source>
        <dbReference type="SAM" id="SignalP"/>
    </source>
</evidence>
<dbReference type="EMBL" id="VCAU01000013">
    <property type="protein sequence ID" value="KAF9892261.1"/>
    <property type="molecule type" value="Genomic_DNA"/>
</dbReference>
<keyword evidence="3" id="KW-1185">Reference proteome</keyword>
<name>A0AAD4CT75_ASPNN</name>
<dbReference type="PANTHER" id="PTHR47791:SF1">
    <property type="entry name" value="ENDO MANNANASE, GH76 FAMILY (EUROFUNG)"/>
    <property type="match status" value="1"/>
</dbReference>
<protein>
    <recommendedName>
        <fullName evidence="4">Glycoside hydrolase family 76 protein</fullName>
    </recommendedName>
</protein>
<organism evidence="2 3">
    <name type="scientific">Aspergillus nanangensis</name>
    <dbReference type="NCBI Taxonomy" id="2582783"/>
    <lineage>
        <taxon>Eukaryota</taxon>
        <taxon>Fungi</taxon>
        <taxon>Dikarya</taxon>
        <taxon>Ascomycota</taxon>
        <taxon>Pezizomycotina</taxon>
        <taxon>Eurotiomycetes</taxon>
        <taxon>Eurotiomycetidae</taxon>
        <taxon>Eurotiales</taxon>
        <taxon>Aspergillaceae</taxon>
        <taxon>Aspergillus</taxon>
        <taxon>Aspergillus subgen. Circumdati</taxon>
    </lineage>
</organism>
<evidence type="ECO:0000313" key="3">
    <source>
        <dbReference type="Proteomes" id="UP001194746"/>
    </source>
</evidence>
<dbReference type="Pfam" id="PF03663">
    <property type="entry name" value="Glyco_hydro_76"/>
    <property type="match status" value="1"/>
</dbReference>
<dbReference type="SUPFAM" id="SSF48208">
    <property type="entry name" value="Six-hairpin glycosidases"/>
    <property type="match status" value="1"/>
</dbReference>
<dbReference type="InterPro" id="IPR008928">
    <property type="entry name" value="6-hairpin_glycosidase_sf"/>
</dbReference>